<gene>
    <name evidence="1" type="ORF">FHS57_001954</name>
</gene>
<sequence length="77" mass="8943">MKVIDIDYQVIRKFETTIEGVRGKIGINNDELITHCPENEALCYQIILHKEIYLNQLPGKISQKTIKLSVKQLLIIY</sequence>
<proteinExistence type="predicted"/>
<evidence type="ECO:0000313" key="2">
    <source>
        <dbReference type="Proteomes" id="UP000541352"/>
    </source>
</evidence>
<protein>
    <submittedName>
        <fullName evidence="1">Uncharacterized protein</fullName>
    </submittedName>
</protein>
<dbReference type="RefSeq" id="WP_183972920.1">
    <property type="nucleotide sequence ID" value="NZ_JACIBY010000003.1"/>
</dbReference>
<accession>A0A7W5ZLI1</accession>
<dbReference type="AlphaFoldDB" id="A0A7W5ZLI1"/>
<dbReference type="Proteomes" id="UP000541352">
    <property type="component" value="Unassembled WGS sequence"/>
</dbReference>
<organism evidence="1 2">
    <name type="scientific">Runella defluvii</name>
    <dbReference type="NCBI Taxonomy" id="370973"/>
    <lineage>
        <taxon>Bacteria</taxon>
        <taxon>Pseudomonadati</taxon>
        <taxon>Bacteroidota</taxon>
        <taxon>Cytophagia</taxon>
        <taxon>Cytophagales</taxon>
        <taxon>Spirosomataceae</taxon>
        <taxon>Runella</taxon>
    </lineage>
</organism>
<keyword evidence="2" id="KW-1185">Reference proteome</keyword>
<reference evidence="1 2" key="1">
    <citation type="submission" date="2020-08" db="EMBL/GenBank/DDBJ databases">
        <title>Genomic Encyclopedia of Type Strains, Phase IV (KMG-IV): sequencing the most valuable type-strain genomes for metagenomic binning, comparative biology and taxonomic classification.</title>
        <authorList>
            <person name="Goeker M."/>
        </authorList>
    </citation>
    <scope>NUCLEOTIDE SEQUENCE [LARGE SCALE GENOMIC DNA]</scope>
    <source>
        <strain evidence="1 2">DSM 17976</strain>
    </source>
</reference>
<comment type="caution">
    <text evidence="1">The sequence shown here is derived from an EMBL/GenBank/DDBJ whole genome shotgun (WGS) entry which is preliminary data.</text>
</comment>
<dbReference type="EMBL" id="JACIBY010000003">
    <property type="protein sequence ID" value="MBB3837957.1"/>
    <property type="molecule type" value="Genomic_DNA"/>
</dbReference>
<evidence type="ECO:0000313" key="1">
    <source>
        <dbReference type="EMBL" id="MBB3837957.1"/>
    </source>
</evidence>
<name>A0A7W5ZLI1_9BACT</name>